<keyword evidence="2" id="KW-1185">Reference proteome</keyword>
<proteinExistence type="predicted"/>
<dbReference type="EMBL" id="JARPTC010000011">
    <property type="protein sequence ID" value="MDO7787226.1"/>
    <property type="molecule type" value="Genomic_DNA"/>
</dbReference>
<name>A0AAW7ZD16_9FIRM</name>
<dbReference type="AlphaFoldDB" id="A0AAW7ZD16"/>
<reference evidence="1" key="1">
    <citation type="journal article" date="2023" name="J. Hazard. Mater.">
        <title>Anaerobic biodegradation of pyrene and benzo[a]pyrene by a new sulfate-reducing Desulforamulus aquiferis strain DSA.</title>
        <authorList>
            <person name="Zhang Z."/>
            <person name="Sun J."/>
            <person name="Gong X."/>
            <person name="Wang C."/>
            <person name="Wang H."/>
        </authorList>
    </citation>
    <scope>NUCLEOTIDE SEQUENCE</scope>
    <source>
        <strain evidence="1">DSA</strain>
    </source>
</reference>
<reference evidence="1" key="2">
    <citation type="submission" date="2023-03" db="EMBL/GenBank/DDBJ databases">
        <authorList>
            <person name="Zhang Z."/>
        </authorList>
    </citation>
    <scope>NUCLEOTIDE SEQUENCE</scope>
    <source>
        <strain evidence="1">DSA</strain>
    </source>
</reference>
<organism evidence="1 2">
    <name type="scientific">Desulforamulus aquiferis</name>
    <dbReference type="NCBI Taxonomy" id="1397668"/>
    <lineage>
        <taxon>Bacteria</taxon>
        <taxon>Bacillati</taxon>
        <taxon>Bacillota</taxon>
        <taxon>Clostridia</taxon>
        <taxon>Eubacteriales</taxon>
        <taxon>Peptococcaceae</taxon>
        <taxon>Desulforamulus</taxon>
    </lineage>
</organism>
<dbReference type="Proteomes" id="UP001172911">
    <property type="component" value="Unassembled WGS sequence"/>
</dbReference>
<accession>A0AAW7ZD16</accession>
<comment type="caution">
    <text evidence="1">The sequence shown here is derived from an EMBL/GenBank/DDBJ whole genome shotgun (WGS) entry which is preliminary data.</text>
</comment>
<evidence type="ECO:0000313" key="2">
    <source>
        <dbReference type="Proteomes" id="UP001172911"/>
    </source>
</evidence>
<evidence type="ECO:0000313" key="1">
    <source>
        <dbReference type="EMBL" id="MDO7787226.1"/>
    </source>
</evidence>
<protein>
    <submittedName>
        <fullName evidence="1">Uncharacterized protein</fullName>
    </submittedName>
</protein>
<dbReference type="RefSeq" id="WP_304542370.1">
    <property type="nucleotide sequence ID" value="NZ_JARPTC010000011.1"/>
</dbReference>
<gene>
    <name evidence="1" type="ORF">P6N53_08340</name>
</gene>
<sequence length="72" mass="8264">MMGCRIVIKTVDGQICSAILVGESTDYFTVKEVQEFRFDTDARVPNLNAPGELFSGEIRYYKKNIIYCYITK</sequence>